<sequence length="47" mass="5651">MQYTEVEDEENTSTNDERQEIRQDFMDRVNEDIDNADHGTDENNEEE</sequence>
<feature type="compositionally biased region" description="Basic and acidic residues" evidence="1">
    <location>
        <begin position="15"/>
        <end position="41"/>
    </location>
</feature>
<protein>
    <submittedName>
        <fullName evidence="2">Uncharacterized protein</fullName>
    </submittedName>
</protein>
<dbReference type="AlphaFoldDB" id="A0A939NDS9"/>
<feature type="compositionally biased region" description="Acidic residues" evidence="1">
    <location>
        <begin position="1"/>
        <end position="11"/>
    </location>
</feature>
<comment type="caution">
    <text evidence="2">The sequence shown here is derived from an EMBL/GenBank/DDBJ whole genome shotgun (WGS) entry which is preliminary data.</text>
</comment>
<feature type="region of interest" description="Disordered" evidence="1">
    <location>
        <begin position="1"/>
        <end position="47"/>
    </location>
</feature>
<evidence type="ECO:0000256" key="1">
    <source>
        <dbReference type="SAM" id="MobiDB-lite"/>
    </source>
</evidence>
<organism evidence="2">
    <name type="scientific">Staphylococcus xylosus</name>
    <dbReference type="NCBI Taxonomy" id="1288"/>
    <lineage>
        <taxon>Bacteria</taxon>
        <taxon>Bacillati</taxon>
        <taxon>Bacillota</taxon>
        <taxon>Bacilli</taxon>
        <taxon>Bacillales</taxon>
        <taxon>Staphylococcaceae</taxon>
        <taxon>Staphylococcus</taxon>
    </lineage>
</organism>
<proteinExistence type="predicted"/>
<gene>
    <name evidence="2" type="ORF">J4710_06115</name>
</gene>
<evidence type="ECO:0000313" key="2">
    <source>
        <dbReference type="EMBL" id="MBO1919921.1"/>
    </source>
</evidence>
<name>A0A939NDS9_STAXY</name>
<reference evidence="2" key="1">
    <citation type="submission" date="2021-03" db="EMBL/GenBank/DDBJ databases">
        <title>Molecular epidemiology and mechanisms of colistin and carbapenem resistance in Enterobacteriaceae from clinical isolates, the environment and porcine samples in Pretoria, South Africa.</title>
        <authorList>
            <person name="Bogoshi D."/>
            <person name="Mbelle N.M."/>
            <person name="Naidoo V."/>
            <person name="Osei Sekyere J."/>
        </authorList>
    </citation>
    <scope>NUCLEOTIDE SEQUENCE</scope>
    <source>
        <strain evidence="2">ESB009</strain>
    </source>
</reference>
<accession>A0A939NDS9</accession>
<dbReference type="EMBL" id="JAGETT010000031">
    <property type="protein sequence ID" value="MBO1919921.1"/>
    <property type="molecule type" value="Genomic_DNA"/>
</dbReference>